<accession>A0ABS9CMI1</accession>
<feature type="domain" description="ANTAR" evidence="5">
    <location>
        <begin position="128"/>
        <end position="189"/>
    </location>
</feature>
<evidence type="ECO:0000259" key="5">
    <source>
        <dbReference type="PROSITE" id="PS50921"/>
    </source>
</evidence>
<dbReference type="SUPFAM" id="SSF52172">
    <property type="entry name" value="CheY-like"/>
    <property type="match status" value="1"/>
</dbReference>
<gene>
    <name evidence="6" type="ORF">JQM67_05240</name>
</gene>
<dbReference type="Gene3D" id="1.10.10.10">
    <property type="entry name" value="Winged helix-like DNA-binding domain superfamily/Winged helix DNA-binding domain"/>
    <property type="match status" value="1"/>
</dbReference>
<dbReference type="InterPro" id="IPR008327">
    <property type="entry name" value="Sig_transdc_resp-reg_antiterm"/>
</dbReference>
<dbReference type="InterPro" id="IPR036388">
    <property type="entry name" value="WH-like_DNA-bd_sf"/>
</dbReference>
<evidence type="ECO:0000313" key="7">
    <source>
        <dbReference type="Proteomes" id="UP001299220"/>
    </source>
</evidence>
<protein>
    <recommendedName>
        <fullName evidence="1">Stage 0 sporulation protein A homolog</fullName>
    </recommendedName>
</protein>
<dbReference type="Pfam" id="PF03861">
    <property type="entry name" value="ANTAR"/>
    <property type="match status" value="1"/>
</dbReference>
<reference evidence="6 7" key="1">
    <citation type="submission" date="2020-12" db="EMBL/GenBank/DDBJ databases">
        <title>Whole genome sequences of gut porcine anaerobes.</title>
        <authorList>
            <person name="Kubasova T."/>
            <person name="Jahodarova E."/>
            <person name="Rychlik I."/>
        </authorList>
    </citation>
    <scope>NUCLEOTIDE SEQUENCE [LARGE SCALE GENOMIC DNA]</scope>
    <source>
        <strain evidence="6 7">An867</strain>
    </source>
</reference>
<dbReference type="PIRSF" id="PIRSF036382">
    <property type="entry name" value="RR_antiterm"/>
    <property type="match status" value="1"/>
</dbReference>
<dbReference type="PROSITE" id="PS50921">
    <property type="entry name" value="ANTAR"/>
    <property type="match status" value="1"/>
</dbReference>
<name>A0ABS9CMI1_9FIRM</name>
<dbReference type="Gene3D" id="3.40.50.2300">
    <property type="match status" value="1"/>
</dbReference>
<sequence>MNGIAQHSVLIVSGTQKGAAYITEMLSSSEFYPISTVLNGGEARRLLLQNSYDLVIVNAPLPDEFGHELAMHVVEKAISGAMLIVKSELFDQVSAKVEPYGILTIQKPVARPLFYQALRLLIATQNRWRRFDNENKKLQTKMEEIRIVARAKCILVEYLRMSEQQAHRYIEKQAMDMRTSKRNVAENILKTYD</sequence>
<dbReference type="PROSITE" id="PS50110">
    <property type="entry name" value="RESPONSE_REGULATORY"/>
    <property type="match status" value="1"/>
</dbReference>
<evidence type="ECO:0000313" key="6">
    <source>
        <dbReference type="EMBL" id="MCF2652000.1"/>
    </source>
</evidence>
<evidence type="ECO:0000256" key="3">
    <source>
        <dbReference type="PROSITE-ProRule" id="PRU00169"/>
    </source>
</evidence>
<dbReference type="InterPro" id="IPR011006">
    <property type="entry name" value="CheY-like_superfamily"/>
</dbReference>
<comment type="function">
    <text evidence="2">May play the central regulatory role in sporulation. It may be an element of the effector pathway responsible for the activation of sporulation genes in response to nutritional stress. Spo0A may act in concert with spo0H (a sigma factor) to control the expression of some genes that are critical to the sporulation process.</text>
</comment>
<keyword evidence="7" id="KW-1185">Reference proteome</keyword>
<dbReference type="Proteomes" id="UP001299220">
    <property type="component" value="Unassembled WGS sequence"/>
</dbReference>
<evidence type="ECO:0000259" key="4">
    <source>
        <dbReference type="PROSITE" id="PS50110"/>
    </source>
</evidence>
<comment type="caution">
    <text evidence="3">Lacks conserved residue(s) required for the propagation of feature annotation.</text>
</comment>
<organism evidence="6 7">
    <name type="scientific">Anaeromassilibacillus senegalensis</name>
    <dbReference type="NCBI Taxonomy" id="1673717"/>
    <lineage>
        <taxon>Bacteria</taxon>
        <taxon>Bacillati</taxon>
        <taxon>Bacillota</taxon>
        <taxon>Clostridia</taxon>
        <taxon>Eubacteriales</taxon>
        <taxon>Acutalibacteraceae</taxon>
        <taxon>Anaeromassilibacillus</taxon>
    </lineage>
</organism>
<feature type="domain" description="Response regulatory" evidence="4">
    <location>
        <begin position="8"/>
        <end position="122"/>
    </location>
</feature>
<evidence type="ECO:0000256" key="2">
    <source>
        <dbReference type="ARBA" id="ARBA00024867"/>
    </source>
</evidence>
<dbReference type="InterPro" id="IPR005561">
    <property type="entry name" value="ANTAR"/>
</dbReference>
<proteinExistence type="predicted"/>
<evidence type="ECO:0000256" key="1">
    <source>
        <dbReference type="ARBA" id="ARBA00018672"/>
    </source>
</evidence>
<dbReference type="SMART" id="SM01012">
    <property type="entry name" value="ANTAR"/>
    <property type="match status" value="1"/>
</dbReference>
<dbReference type="EMBL" id="JAFBIT010000001">
    <property type="protein sequence ID" value="MCF2652000.1"/>
    <property type="molecule type" value="Genomic_DNA"/>
</dbReference>
<dbReference type="InterPro" id="IPR001789">
    <property type="entry name" value="Sig_transdc_resp-reg_receiver"/>
</dbReference>
<comment type="caution">
    <text evidence="6">The sequence shown here is derived from an EMBL/GenBank/DDBJ whole genome shotgun (WGS) entry which is preliminary data.</text>
</comment>